<evidence type="ECO:0000256" key="1">
    <source>
        <dbReference type="ARBA" id="ARBA00018672"/>
    </source>
</evidence>
<dbReference type="GO" id="GO:0000156">
    <property type="term" value="F:phosphorelay response regulator activity"/>
    <property type="evidence" value="ECO:0007669"/>
    <property type="project" value="TreeGrafter"/>
</dbReference>
<dbReference type="InterPro" id="IPR001867">
    <property type="entry name" value="OmpR/PhoB-type_DNA-bd"/>
</dbReference>
<dbReference type="RefSeq" id="WP_338536683.1">
    <property type="nucleotide sequence ID" value="NZ_AP028654.1"/>
</dbReference>
<dbReference type="InterPro" id="IPR001789">
    <property type="entry name" value="Sig_transdc_resp-reg_receiver"/>
</dbReference>
<evidence type="ECO:0000313" key="13">
    <source>
        <dbReference type="Proteomes" id="UP001321786"/>
    </source>
</evidence>
<feature type="domain" description="Response regulatory" evidence="10">
    <location>
        <begin position="4"/>
        <end position="117"/>
    </location>
</feature>
<keyword evidence="4" id="KW-0805">Transcription regulation</keyword>
<dbReference type="InterPro" id="IPR016032">
    <property type="entry name" value="Sig_transdc_resp-reg_C-effctor"/>
</dbReference>
<dbReference type="KEGG" id="hprf:HLPR_06890"/>
<dbReference type="SUPFAM" id="SSF46894">
    <property type="entry name" value="C-terminal effector domain of the bipartite response regulators"/>
    <property type="match status" value="1"/>
</dbReference>
<reference evidence="12 13" key="1">
    <citation type="submission" date="2023-08" db="EMBL/GenBank/DDBJ databases">
        <title>Helicovermis profunda gen. nov., sp. nov., a novel mesophilic, fermentative bacterium within the Bacillota from a deep-sea hydrothermal vent chimney.</title>
        <authorList>
            <person name="Miyazaki U."/>
            <person name="Mizutani D."/>
            <person name="Hashimoto Y."/>
            <person name="Tame A."/>
            <person name="Sawayama S."/>
            <person name="Miyazaki J."/>
            <person name="Takai K."/>
            <person name="Nakagawa S."/>
        </authorList>
    </citation>
    <scope>NUCLEOTIDE SEQUENCE [LARGE SCALE GENOMIC DNA]</scope>
    <source>
        <strain evidence="12 13">S502</strain>
    </source>
</reference>
<keyword evidence="13" id="KW-1185">Reference proteome</keyword>
<feature type="domain" description="OmpR/PhoB-type" evidence="11">
    <location>
        <begin position="128"/>
        <end position="224"/>
    </location>
</feature>
<dbReference type="GO" id="GO:0000976">
    <property type="term" value="F:transcription cis-regulatory region binding"/>
    <property type="evidence" value="ECO:0007669"/>
    <property type="project" value="TreeGrafter"/>
</dbReference>
<keyword evidence="6" id="KW-0804">Transcription</keyword>
<dbReference type="Gene3D" id="3.40.50.2300">
    <property type="match status" value="1"/>
</dbReference>
<evidence type="ECO:0000256" key="2">
    <source>
        <dbReference type="ARBA" id="ARBA00022553"/>
    </source>
</evidence>
<gene>
    <name evidence="12" type="ORF">HLPR_06890</name>
</gene>
<dbReference type="InterPro" id="IPR036388">
    <property type="entry name" value="WH-like_DNA-bd_sf"/>
</dbReference>
<dbReference type="FunFam" id="1.10.10.10:FF:000018">
    <property type="entry name" value="DNA-binding response regulator ResD"/>
    <property type="match status" value="1"/>
</dbReference>
<dbReference type="SMART" id="SM00448">
    <property type="entry name" value="REC"/>
    <property type="match status" value="1"/>
</dbReference>
<organism evidence="12 13">
    <name type="scientific">Helicovermis profundi</name>
    <dbReference type="NCBI Taxonomy" id="3065157"/>
    <lineage>
        <taxon>Bacteria</taxon>
        <taxon>Bacillati</taxon>
        <taxon>Bacillota</taxon>
        <taxon>Clostridia</taxon>
        <taxon>Helicovermis</taxon>
    </lineage>
</organism>
<dbReference type="InterPro" id="IPR011006">
    <property type="entry name" value="CheY-like_superfamily"/>
</dbReference>
<evidence type="ECO:0000259" key="11">
    <source>
        <dbReference type="PROSITE" id="PS51755"/>
    </source>
</evidence>
<dbReference type="Pfam" id="PF00486">
    <property type="entry name" value="Trans_reg_C"/>
    <property type="match status" value="1"/>
</dbReference>
<evidence type="ECO:0000256" key="7">
    <source>
        <dbReference type="ARBA" id="ARBA00024867"/>
    </source>
</evidence>
<keyword evidence="3" id="KW-0902">Two-component regulatory system</keyword>
<comment type="function">
    <text evidence="7">May play the central regulatory role in sporulation. It may be an element of the effector pathway responsible for the activation of sporulation genes in response to nutritional stress. Spo0A may act in concert with spo0H (a sigma factor) to control the expression of some genes that are critical to the sporulation process.</text>
</comment>
<dbReference type="PANTHER" id="PTHR48111">
    <property type="entry name" value="REGULATOR OF RPOS"/>
    <property type="match status" value="1"/>
</dbReference>
<feature type="DNA-binding region" description="OmpR/PhoB-type" evidence="9">
    <location>
        <begin position="128"/>
        <end position="224"/>
    </location>
</feature>
<evidence type="ECO:0000256" key="8">
    <source>
        <dbReference type="PROSITE-ProRule" id="PRU00169"/>
    </source>
</evidence>
<feature type="modified residue" description="4-aspartylphosphate" evidence="8">
    <location>
        <position position="53"/>
    </location>
</feature>
<accession>A0AAU9E212</accession>
<name>A0AAU9E212_9FIRM</name>
<dbReference type="PROSITE" id="PS50110">
    <property type="entry name" value="RESPONSE_REGULATORY"/>
    <property type="match status" value="1"/>
</dbReference>
<proteinExistence type="predicted"/>
<evidence type="ECO:0000256" key="4">
    <source>
        <dbReference type="ARBA" id="ARBA00023015"/>
    </source>
</evidence>
<dbReference type="PANTHER" id="PTHR48111:SF73">
    <property type="entry name" value="ALKALINE PHOSPHATASE SYNTHESIS TRANSCRIPTIONAL REGULATORY PROTEIN PHOP"/>
    <property type="match status" value="1"/>
</dbReference>
<dbReference type="CDD" id="cd00383">
    <property type="entry name" value="trans_reg_C"/>
    <property type="match status" value="1"/>
</dbReference>
<dbReference type="SMART" id="SM00862">
    <property type="entry name" value="Trans_reg_C"/>
    <property type="match status" value="1"/>
</dbReference>
<dbReference type="GO" id="GO:0006355">
    <property type="term" value="P:regulation of DNA-templated transcription"/>
    <property type="evidence" value="ECO:0007669"/>
    <property type="project" value="InterPro"/>
</dbReference>
<evidence type="ECO:0000256" key="6">
    <source>
        <dbReference type="ARBA" id="ARBA00023163"/>
    </source>
</evidence>
<evidence type="ECO:0000259" key="10">
    <source>
        <dbReference type="PROSITE" id="PS50110"/>
    </source>
</evidence>
<dbReference type="GO" id="GO:0005829">
    <property type="term" value="C:cytosol"/>
    <property type="evidence" value="ECO:0007669"/>
    <property type="project" value="TreeGrafter"/>
</dbReference>
<evidence type="ECO:0000256" key="9">
    <source>
        <dbReference type="PROSITE-ProRule" id="PRU01091"/>
    </source>
</evidence>
<evidence type="ECO:0000256" key="3">
    <source>
        <dbReference type="ARBA" id="ARBA00023012"/>
    </source>
</evidence>
<dbReference type="Gene3D" id="1.10.10.10">
    <property type="entry name" value="Winged helix-like DNA-binding domain superfamily/Winged helix DNA-binding domain"/>
    <property type="match status" value="1"/>
</dbReference>
<dbReference type="GO" id="GO:0032993">
    <property type="term" value="C:protein-DNA complex"/>
    <property type="evidence" value="ECO:0007669"/>
    <property type="project" value="TreeGrafter"/>
</dbReference>
<protein>
    <recommendedName>
        <fullName evidence="1">Stage 0 sporulation protein A homolog</fullName>
    </recommendedName>
</protein>
<evidence type="ECO:0000256" key="5">
    <source>
        <dbReference type="ARBA" id="ARBA00023125"/>
    </source>
</evidence>
<dbReference type="Pfam" id="PF00072">
    <property type="entry name" value="Response_reg"/>
    <property type="match status" value="1"/>
</dbReference>
<sequence length="224" mass="25948">MKKNILVVEDEERILEIITDYLIEANFNVFGAVNGEIGLEIFENEDIDLVLLDVMLPKIDGWSVCRRIRKKSHIPIIMLTAREDEDDKLMGFELGADEYVTKPFSPKVLVKRVETLIKRIDVKKTSEDDILSCSGIYIDTKAYLVKIDEKIVNLSPKEFDLLVYLIKNSGIVLSRELILDKVWGYDFYGDLRVVDSHIKKLRKKLDNYSKIIKTVIKVGYKFEE</sequence>
<keyword evidence="5 9" id="KW-0238">DNA-binding</keyword>
<dbReference type="FunFam" id="3.40.50.2300:FF:000001">
    <property type="entry name" value="DNA-binding response regulator PhoB"/>
    <property type="match status" value="1"/>
</dbReference>
<dbReference type="SUPFAM" id="SSF52172">
    <property type="entry name" value="CheY-like"/>
    <property type="match status" value="1"/>
</dbReference>
<dbReference type="PROSITE" id="PS51755">
    <property type="entry name" value="OMPR_PHOB"/>
    <property type="match status" value="1"/>
</dbReference>
<dbReference type="CDD" id="cd17574">
    <property type="entry name" value="REC_OmpR"/>
    <property type="match status" value="1"/>
</dbReference>
<dbReference type="Proteomes" id="UP001321786">
    <property type="component" value="Chromosome"/>
</dbReference>
<dbReference type="AlphaFoldDB" id="A0AAU9E212"/>
<evidence type="ECO:0000313" key="12">
    <source>
        <dbReference type="EMBL" id="BEP28358.1"/>
    </source>
</evidence>
<keyword evidence="2 8" id="KW-0597">Phosphoprotein</keyword>
<dbReference type="EMBL" id="AP028654">
    <property type="protein sequence ID" value="BEP28358.1"/>
    <property type="molecule type" value="Genomic_DNA"/>
</dbReference>
<dbReference type="InterPro" id="IPR039420">
    <property type="entry name" value="WalR-like"/>
</dbReference>